<protein>
    <submittedName>
        <fullName evidence="4">Tf2-8</fullName>
    </submittedName>
</protein>
<evidence type="ECO:0000256" key="2">
    <source>
        <dbReference type="SAM" id="MobiDB-lite"/>
    </source>
</evidence>
<dbReference type="InterPro" id="IPR012337">
    <property type="entry name" value="RNaseH-like_sf"/>
</dbReference>
<dbReference type="PANTHER" id="PTHR45835:SF99">
    <property type="entry name" value="CHROMO DOMAIN-CONTAINING PROTEIN-RELATED"/>
    <property type="match status" value="1"/>
</dbReference>
<feature type="region of interest" description="Disordered" evidence="2">
    <location>
        <begin position="212"/>
        <end position="236"/>
    </location>
</feature>
<accession>A0A371HRJ4</accession>
<evidence type="ECO:0000313" key="5">
    <source>
        <dbReference type="Proteomes" id="UP000257109"/>
    </source>
</evidence>
<dbReference type="InterPro" id="IPR036397">
    <property type="entry name" value="RNaseH_sf"/>
</dbReference>
<dbReference type="EMBL" id="QJKJ01001880">
    <property type="protein sequence ID" value="RDY05430.1"/>
    <property type="molecule type" value="Genomic_DNA"/>
</dbReference>
<organism evidence="4 5">
    <name type="scientific">Mucuna pruriens</name>
    <name type="common">Velvet bean</name>
    <name type="synonym">Dolichos pruriens</name>
    <dbReference type="NCBI Taxonomy" id="157652"/>
    <lineage>
        <taxon>Eukaryota</taxon>
        <taxon>Viridiplantae</taxon>
        <taxon>Streptophyta</taxon>
        <taxon>Embryophyta</taxon>
        <taxon>Tracheophyta</taxon>
        <taxon>Spermatophyta</taxon>
        <taxon>Magnoliopsida</taxon>
        <taxon>eudicotyledons</taxon>
        <taxon>Gunneridae</taxon>
        <taxon>Pentapetalae</taxon>
        <taxon>rosids</taxon>
        <taxon>fabids</taxon>
        <taxon>Fabales</taxon>
        <taxon>Fabaceae</taxon>
        <taxon>Papilionoideae</taxon>
        <taxon>50 kb inversion clade</taxon>
        <taxon>NPAAA clade</taxon>
        <taxon>indigoferoid/millettioid clade</taxon>
        <taxon>Phaseoleae</taxon>
        <taxon>Mucuna</taxon>
    </lineage>
</organism>
<feature type="non-terminal residue" evidence="4">
    <location>
        <position position="1"/>
    </location>
</feature>
<dbReference type="STRING" id="157652.A0A371HRJ4"/>
<keyword evidence="5" id="KW-1185">Reference proteome</keyword>
<evidence type="ECO:0000313" key="4">
    <source>
        <dbReference type="EMBL" id="RDY05430.1"/>
    </source>
</evidence>
<dbReference type="InterPro" id="IPR056924">
    <property type="entry name" value="SH3_Tf2-1"/>
</dbReference>
<evidence type="ECO:0000259" key="3">
    <source>
        <dbReference type="Pfam" id="PF24626"/>
    </source>
</evidence>
<dbReference type="Proteomes" id="UP000257109">
    <property type="component" value="Unassembled WGS sequence"/>
</dbReference>
<evidence type="ECO:0000256" key="1">
    <source>
        <dbReference type="SAM" id="Coils"/>
    </source>
</evidence>
<feature type="coiled-coil region" evidence="1">
    <location>
        <begin position="94"/>
        <end position="121"/>
    </location>
</feature>
<reference evidence="4" key="1">
    <citation type="submission" date="2018-05" db="EMBL/GenBank/DDBJ databases">
        <title>Draft genome of Mucuna pruriens seed.</title>
        <authorList>
            <person name="Nnadi N.E."/>
            <person name="Vos R."/>
            <person name="Hasami M.H."/>
            <person name="Devisetty U.K."/>
            <person name="Aguiy J.C."/>
        </authorList>
    </citation>
    <scope>NUCLEOTIDE SEQUENCE [LARGE SCALE GENOMIC DNA]</scope>
    <source>
        <strain evidence="4">JCA_2017</strain>
    </source>
</reference>
<dbReference type="GO" id="GO:0003676">
    <property type="term" value="F:nucleic acid binding"/>
    <property type="evidence" value="ECO:0007669"/>
    <property type="project" value="InterPro"/>
</dbReference>
<gene>
    <name evidence="4" type="primary">Tf2-8</name>
    <name evidence="4" type="ORF">CR513_10736</name>
</gene>
<dbReference type="PANTHER" id="PTHR45835">
    <property type="entry name" value="YALI0A06105P"/>
    <property type="match status" value="1"/>
</dbReference>
<dbReference type="Gene3D" id="3.30.420.10">
    <property type="entry name" value="Ribonuclease H-like superfamily/Ribonuclease H"/>
    <property type="match status" value="1"/>
</dbReference>
<dbReference type="AlphaFoldDB" id="A0A371HRJ4"/>
<dbReference type="SUPFAM" id="SSF53098">
    <property type="entry name" value="Ribonuclease H-like"/>
    <property type="match status" value="1"/>
</dbReference>
<dbReference type="OrthoDB" id="1435924at2759"/>
<feature type="compositionally biased region" description="Basic and acidic residues" evidence="2">
    <location>
        <begin position="215"/>
        <end position="224"/>
    </location>
</feature>
<name>A0A371HRJ4_MUCPR</name>
<sequence length="236" mass="27207">MDGTTLRFSMAYHPQTTEQIEVINQIVESYLMCSINGYPKQWMKWLAWAEFWFSPSYNASIDMSPFHALYGREPPTVIKYLQEGTAVQEIDQLLKERDAILEELKMKLSKAQNSMKIQADKKRRDVELTVGEMVYLKAQPYKWKSLAHRPNEKLSPRFYGPFAVEERVGKVAYKLKLLDHARIHPAITATVPCQQLPQFFYSRMGIASTAQGSARNKENGEWRKPSASHMGQLTKS</sequence>
<comment type="caution">
    <text evidence="4">The sequence shown here is derived from an EMBL/GenBank/DDBJ whole genome shotgun (WGS) entry which is preliminary data.</text>
</comment>
<feature type="domain" description="Tf2-1-like SH3-like" evidence="3">
    <location>
        <begin position="131"/>
        <end position="185"/>
    </location>
</feature>
<keyword evidence="1" id="KW-0175">Coiled coil</keyword>
<proteinExistence type="predicted"/>
<dbReference type="Pfam" id="PF24626">
    <property type="entry name" value="SH3_Tf2-1"/>
    <property type="match status" value="1"/>
</dbReference>